<evidence type="ECO:0000256" key="1">
    <source>
        <dbReference type="ARBA" id="ARBA00004123"/>
    </source>
</evidence>
<keyword evidence="9" id="KW-1185">Reference proteome</keyword>
<feature type="domain" description="PRP1 splicing factor N-terminal" evidence="7">
    <location>
        <begin position="16"/>
        <end position="158"/>
    </location>
</feature>
<evidence type="ECO:0000256" key="6">
    <source>
        <dbReference type="SAM" id="MobiDB-lite"/>
    </source>
</evidence>
<dbReference type="FunFam" id="1.25.40.10:FF:000384">
    <property type="entry name" value="Probable pre-mRNA splicing factor prp1"/>
    <property type="match status" value="1"/>
</dbReference>
<dbReference type="SMART" id="SM00386">
    <property type="entry name" value="HAT"/>
    <property type="match status" value="11"/>
</dbReference>
<dbReference type="GO" id="GO:0046540">
    <property type="term" value="C:U4/U6 x U5 tri-snRNP complex"/>
    <property type="evidence" value="ECO:0007669"/>
    <property type="project" value="TreeGrafter"/>
</dbReference>
<dbReference type="InterPro" id="IPR011990">
    <property type="entry name" value="TPR-like_helical_dom_sf"/>
</dbReference>
<comment type="subcellular location">
    <subcellularLocation>
        <location evidence="1">Nucleus</location>
    </subcellularLocation>
</comment>
<dbReference type="Proteomes" id="UP001216638">
    <property type="component" value="Chromosome 2"/>
</dbReference>
<gene>
    <name evidence="8" type="primary">prp1</name>
    <name evidence="8" type="ORF">MBRA1_001860</name>
</gene>
<evidence type="ECO:0000313" key="9">
    <source>
        <dbReference type="Proteomes" id="UP001216638"/>
    </source>
</evidence>
<protein>
    <submittedName>
        <fullName evidence="8">U4/U6 x U5 tri-snRNP complex subunit Prp1</fullName>
    </submittedName>
</protein>
<accession>A0AAF0DTJ6</accession>
<dbReference type="Pfam" id="PF13428">
    <property type="entry name" value="TPR_14"/>
    <property type="match status" value="1"/>
</dbReference>
<dbReference type="InterPro" id="IPR003107">
    <property type="entry name" value="HAT"/>
</dbReference>
<keyword evidence="2" id="KW-0507">mRNA processing</keyword>
<dbReference type="SUPFAM" id="SSF48452">
    <property type="entry name" value="TPR-like"/>
    <property type="match status" value="4"/>
</dbReference>
<evidence type="ECO:0000256" key="2">
    <source>
        <dbReference type="ARBA" id="ARBA00022664"/>
    </source>
</evidence>
<evidence type="ECO:0000256" key="4">
    <source>
        <dbReference type="ARBA" id="ARBA00023187"/>
    </source>
</evidence>
<dbReference type="AlphaFoldDB" id="A0AAF0DTJ6"/>
<name>A0AAF0DTJ6_9BASI</name>
<keyword evidence="3" id="KW-0677">Repeat</keyword>
<dbReference type="GO" id="GO:0000244">
    <property type="term" value="P:spliceosomal tri-snRNP complex assembly"/>
    <property type="evidence" value="ECO:0007669"/>
    <property type="project" value="TreeGrafter"/>
</dbReference>
<dbReference type="EMBL" id="CP119952">
    <property type="protein sequence ID" value="WFC95213.1"/>
    <property type="molecule type" value="Genomic_DNA"/>
</dbReference>
<feature type="region of interest" description="Disordered" evidence="6">
    <location>
        <begin position="1"/>
        <end position="123"/>
    </location>
</feature>
<feature type="compositionally biased region" description="Acidic residues" evidence="6">
    <location>
        <begin position="59"/>
        <end position="75"/>
    </location>
</feature>
<evidence type="ECO:0000256" key="3">
    <source>
        <dbReference type="ARBA" id="ARBA00022737"/>
    </source>
</evidence>
<keyword evidence="5" id="KW-0539">Nucleus</keyword>
<dbReference type="PANTHER" id="PTHR11246">
    <property type="entry name" value="PRE-MRNA SPLICING FACTOR"/>
    <property type="match status" value="1"/>
</dbReference>
<feature type="compositionally biased region" description="Low complexity" evidence="6">
    <location>
        <begin position="40"/>
        <end position="52"/>
    </location>
</feature>
<feature type="compositionally biased region" description="Basic and acidic residues" evidence="6">
    <location>
        <begin position="91"/>
        <end position="122"/>
    </location>
</feature>
<sequence>MASSKPNKLAFLSQPAPAGYVAGLGRGASGFTTRSDIGPAREGPSAEAVAAARAKRGEEDDDDDDERFQDPEEEGGLFASAVYERDDEEADRIWESVDRQMDERRRKQREARERAEREEARMRTPKIQAQFADLKRNLTTVSAEEWAALPEPGNLTGKRRKAALARESRDNRTYALPDSVLVGARDRNQVQNEAADVDMDGTRSTLGGATSSLTEIGEARNKLFSHQLDQASTSSGAAQSGLSSSIDPQGYLTKLSGVSVKSDVEIGDIKKARSLLDSVIKTNPKHAPGWIAAARLEEVAGKMAVARKVIAQGCEQCPKSEDVWLESARLNTPDNAKVILARAIQHLSQSVAIWLRAEQLENDPESKKRVLRKALEHVPHSVKLWKRLVNLEESPEDARILLAGAVEAIPLNVELWLTLARLSPLAEAKSVLNKARRTIPTSHEIWIAAARLLEESGEPAERVDKTVATAVASLEKAGAVLSREQWLREAEQVEREGSPATCAAIVKATVYLDIDPEDRSRVWAEDAHAALEQDYPVTARAIYACALHEFPDDTTLWRAAATLEQQYGTREALEALLERAVQHCPHAEPLWLQYAAEKQRAGDVPGARDVLSRAFDHNLGSEAISLAAAALEAQHGDARAASLLLGRARREVDTPRVWLKSAQWERTDGTPDAALALVQEALQKFPREPKLHMVHGQLHEARGDDAGLRAARDAYAAGRARCPDALPLWLLSSRLEERAGYAPRARALLEKARKAHERSDVLWAESAAVELRAGSVAQAKSLLARGLQACPASGLLWSASIWLEPRPARKTRAADALRRTGDHAQVICTVARLFWDEGKVAQARSWFGKAVAADRDDGDVWGWWYAFEDAHVRTEGDAPRAQVLEQAVRANPRHGAAWAPLRKDPRHARDDVRTLLPQLATQLVAAHAALAGAAGP</sequence>
<dbReference type="PANTHER" id="PTHR11246:SF1">
    <property type="entry name" value="PRE-MRNA-PROCESSING FACTOR 6"/>
    <property type="match status" value="1"/>
</dbReference>
<reference evidence="8" key="1">
    <citation type="submission" date="2023-03" db="EMBL/GenBank/DDBJ databases">
        <title>Mating type loci evolution in Malassezia.</title>
        <authorList>
            <person name="Coelho M.A."/>
        </authorList>
    </citation>
    <scope>NUCLEOTIDE SEQUENCE</scope>
    <source>
        <strain evidence="8">CBS 14135</strain>
    </source>
</reference>
<dbReference type="FunFam" id="1.25.40.10:FF:000256">
    <property type="entry name" value="Probable pre-mRNA splicing factor prp1"/>
    <property type="match status" value="1"/>
</dbReference>
<dbReference type="InterPro" id="IPR045075">
    <property type="entry name" value="Syf1-like"/>
</dbReference>
<dbReference type="InterPro" id="IPR010491">
    <property type="entry name" value="PRP1_N"/>
</dbReference>
<dbReference type="Gene3D" id="1.25.40.10">
    <property type="entry name" value="Tetratricopeptide repeat domain"/>
    <property type="match status" value="3"/>
</dbReference>
<dbReference type="Pfam" id="PF06424">
    <property type="entry name" value="PRP1_N"/>
    <property type="match status" value="1"/>
</dbReference>
<proteinExistence type="predicted"/>
<keyword evidence="4" id="KW-0508">mRNA splicing</keyword>
<evidence type="ECO:0000313" key="8">
    <source>
        <dbReference type="EMBL" id="WFC95213.1"/>
    </source>
</evidence>
<dbReference type="GO" id="GO:0071013">
    <property type="term" value="C:catalytic step 2 spliceosome"/>
    <property type="evidence" value="ECO:0007669"/>
    <property type="project" value="TreeGrafter"/>
</dbReference>
<organism evidence="8 9">
    <name type="scientific">Malassezia brasiliensis</name>
    <dbReference type="NCBI Taxonomy" id="1821822"/>
    <lineage>
        <taxon>Eukaryota</taxon>
        <taxon>Fungi</taxon>
        <taxon>Dikarya</taxon>
        <taxon>Basidiomycota</taxon>
        <taxon>Ustilaginomycotina</taxon>
        <taxon>Malasseziomycetes</taxon>
        <taxon>Malasseziales</taxon>
        <taxon>Malasseziaceae</taxon>
        <taxon>Malassezia</taxon>
    </lineage>
</organism>
<evidence type="ECO:0000256" key="5">
    <source>
        <dbReference type="ARBA" id="ARBA00023242"/>
    </source>
</evidence>
<evidence type="ECO:0000259" key="7">
    <source>
        <dbReference type="Pfam" id="PF06424"/>
    </source>
</evidence>